<organism evidence="6 7">
    <name type="scientific">Candidatus Allofournierella pullistercoris</name>
    <dbReference type="NCBI Taxonomy" id="2838597"/>
    <lineage>
        <taxon>Bacteria</taxon>
        <taxon>Bacillati</taxon>
        <taxon>Bacillota</taxon>
        <taxon>Clostridia</taxon>
        <taxon>Eubacteriales</taxon>
        <taxon>Oscillospiraceae</taxon>
        <taxon>Allofournierella</taxon>
    </lineage>
</organism>
<name>A0A948WRJ7_9FIRM</name>
<dbReference type="EMBL" id="JAHLFP010000055">
    <property type="protein sequence ID" value="MBU3806499.1"/>
    <property type="molecule type" value="Genomic_DNA"/>
</dbReference>
<proteinExistence type="inferred from homology"/>
<comment type="caution">
    <text evidence="6">The sequence shown here is derived from an EMBL/GenBank/DDBJ whole genome shotgun (WGS) entry which is preliminary data.</text>
</comment>
<dbReference type="InterPro" id="IPR039430">
    <property type="entry name" value="Thymidylate_kin-like_dom"/>
</dbReference>
<keyword evidence="4" id="KW-0067">ATP-binding</keyword>
<keyword evidence="6" id="KW-0418">Kinase</keyword>
<dbReference type="GO" id="GO:0006235">
    <property type="term" value="P:dTTP biosynthetic process"/>
    <property type="evidence" value="ECO:0007669"/>
    <property type="project" value="TreeGrafter"/>
</dbReference>
<dbReference type="GO" id="GO:0006227">
    <property type="term" value="P:dUDP biosynthetic process"/>
    <property type="evidence" value="ECO:0007669"/>
    <property type="project" value="TreeGrafter"/>
</dbReference>
<reference evidence="6" key="1">
    <citation type="journal article" date="2021" name="PeerJ">
        <title>Extensive microbial diversity within the chicken gut microbiome revealed by metagenomics and culture.</title>
        <authorList>
            <person name="Gilroy R."/>
            <person name="Ravi A."/>
            <person name="Getino M."/>
            <person name="Pursley I."/>
            <person name="Horton D.L."/>
            <person name="Alikhan N.F."/>
            <person name="Baker D."/>
            <person name="Gharbi K."/>
            <person name="Hall N."/>
            <person name="Watson M."/>
            <person name="Adriaenssens E.M."/>
            <person name="Foster-Nyarko E."/>
            <person name="Jarju S."/>
            <person name="Secka A."/>
            <person name="Antonio M."/>
            <person name="Oren A."/>
            <person name="Chaudhuri R.R."/>
            <person name="La Ragione R."/>
            <person name="Hildebrand F."/>
            <person name="Pallen M.J."/>
        </authorList>
    </citation>
    <scope>NUCLEOTIDE SEQUENCE</scope>
    <source>
        <strain evidence="6">B5_2728</strain>
    </source>
</reference>
<dbReference type="GO" id="GO:0005829">
    <property type="term" value="C:cytosol"/>
    <property type="evidence" value="ECO:0007669"/>
    <property type="project" value="TreeGrafter"/>
</dbReference>
<dbReference type="PANTHER" id="PTHR10344">
    <property type="entry name" value="THYMIDYLATE KINASE"/>
    <property type="match status" value="1"/>
</dbReference>
<dbReference type="GO" id="GO:0005524">
    <property type="term" value="F:ATP binding"/>
    <property type="evidence" value="ECO:0007669"/>
    <property type="project" value="UniProtKB-KW"/>
</dbReference>
<keyword evidence="6" id="KW-0808">Transferase</keyword>
<keyword evidence="3" id="KW-0547">Nucleotide-binding</keyword>
<feature type="domain" description="Thymidylate kinase-like" evidence="5">
    <location>
        <begin position="8"/>
        <end position="166"/>
    </location>
</feature>
<dbReference type="Pfam" id="PF02223">
    <property type="entry name" value="Thymidylate_kin"/>
    <property type="match status" value="1"/>
</dbReference>
<evidence type="ECO:0000313" key="7">
    <source>
        <dbReference type="Proteomes" id="UP000713596"/>
    </source>
</evidence>
<comment type="similarity">
    <text evidence="1">Belongs to the thymidylate kinase family.</text>
</comment>
<evidence type="ECO:0000256" key="4">
    <source>
        <dbReference type="ARBA" id="ARBA00022840"/>
    </source>
</evidence>
<evidence type="ECO:0000256" key="3">
    <source>
        <dbReference type="ARBA" id="ARBA00022741"/>
    </source>
</evidence>
<dbReference type="Gene3D" id="3.40.50.300">
    <property type="entry name" value="P-loop containing nucleotide triphosphate hydrolases"/>
    <property type="match status" value="1"/>
</dbReference>
<dbReference type="GO" id="GO:0004798">
    <property type="term" value="F:dTMP kinase activity"/>
    <property type="evidence" value="ECO:0007669"/>
    <property type="project" value="TreeGrafter"/>
</dbReference>
<evidence type="ECO:0000313" key="6">
    <source>
        <dbReference type="EMBL" id="MBU3806499.1"/>
    </source>
</evidence>
<dbReference type="SUPFAM" id="SSF52540">
    <property type="entry name" value="P-loop containing nucleoside triphosphate hydrolases"/>
    <property type="match status" value="1"/>
</dbReference>
<dbReference type="AlphaFoldDB" id="A0A948WRJ7"/>
<sequence>MQGKLIAIEGLDGSGKATQSLGLCQELQALGYKVRRITFPDYDSPASAPVKLYLAGKYGEKPGDVSAYAASSFYAVDRFSSYKTNWGQFYREGGIIIADRYTTSNAIHQCAKLPREQWEDYLRWLFDFEYSKLGIPEPDGVIYLKVDPLVSQKLMSGRYGNDESKKDIHERDLVYMHHSQQAANYCAETLGWKQVECCHQGEMRSIAEIKIDVMRATKEILC</sequence>
<evidence type="ECO:0000259" key="5">
    <source>
        <dbReference type="Pfam" id="PF02223"/>
    </source>
</evidence>
<dbReference type="Proteomes" id="UP000713596">
    <property type="component" value="Unassembled WGS sequence"/>
</dbReference>
<protein>
    <recommendedName>
        <fullName evidence="2">Thymidylate kinase</fullName>
    </recommendedName>
</protein>
<gene>
    <name evidence="6" type="ORF">H9882_06375</name>
</gene>
<evidence type="ECO:0000256" key="2">
    <source>
        <dbReference type="ARBA" id="ARBA00017144"/>
    </source>
</evidence>
<dbReference type="InterPro" id="IPR027417">
    <property type="entry name" value="P-loop_NTPase"/>
</dbReference>
<reference evidence="6" key="2">
    <citation type="submission" date="2021-04" db="EMBL/GenBank/DDBJ databases">
        <authorList>
            <person name="Gilroy R."/>
        </authorList>
    </citation>
    <scope>NUCLEOTIDE SEQUENCE</scope>
    <source>
        <strain evidence="6">B5_2728</strain>
    </source>
</reference>
<dbReference type="PANTHER" id="PTHR10344:SF4">
    <property type="entry name" value="UMP-CMP KINASE 2, MITOCHONDRIAL"/>
    <property type="match status" value="1"/>
</dbReference>
<dbReference type="GO" id="GO:0006233">
    <property type="term" value="P:dTDP biosynthetic process"/>
    <property type="evidence" value="ECO:0007669"/>
    <property type="project" value="TreeGrafter"/>
</dbReference>
<evidence type="ECO:0000256" key="1">
    <source>
        <dbReference type="ARBA" id="ARBA00009776"/>
    </source>
</evidence>
<accession>A0A948WRJ7</accession>